<reference evidence="1 2" key="1">
    <citation type="submission" date="2017-10" db="EMBL/GenBank/DDBJ databases">
        <title>Extensive intraspecific genome diversity in a model arbuscular mycorrhizal fungus.</title>
        <authorList>
            <person name="Chen E.C.H."/>
            <person name="Morin E."/>
            <person name="Baudet D."/>
            <person name="Noel J."/>
            <person name="Ndikumana S."/>
            <person name="Charron P."/>
            <person name="St-Onge C."/>
            <person name="Giorgi J."/>
            <person name="Grigoriev I.V."/>
            <person name="Roux C."/>
            <person name="Martin F.M."/>
            <person name="Corradi N."/>
        </authorList>
    </citation>
    <scope>NUCLEOTIDE SEQUENCE [LARGE SCALE GENOMIC DNA]</scope>
    <source>
        <strain evidence="1 2">A1</strain>
    </source>
</reference>
<feature type="non-terminal residue" evidence="1">
    <location>
        <position position="1"/>
    </location>
</feature>
<sequence>VLYPYCKILNILQQDKARLFQVIHGLAYLIQFWTNYEDTQLFEKESTCILREFDDFRLEKYPFNYNIYKQFNGDIWEYWYFTETSTNELGLVACRLFGICVNAASVEHLWSCMGFLQTNRRNRLKKHRINSSTSSTLITPLKNEFGDYLQKWAEMLEEEANKNEEYETDELDIFIETNKITHPVIDSDAKWKLKSIFKELEFPF</sequence>
<dbReference type="SUPFAM" id="SSF53098">
    <property type="entry name" value="Ribonuclease H-like"/>
    <property type="match status" value="1"/>
</dbReference>
<comment type="caution">
    <text evidence="1">The sequence shown here is derived from an EMBL/GenBank/DDBJ whole genome shotgun (WGS) entry which is preliminary data.</text>
</comment>
<reference evidence="1 2" key="2">
    <citation type="submission" date="2017-10" db="EMBL/GenBank/DDBJ databases">
        <title>Genome analyses suggest a sexual origin of heterokaryosis in a supposedly ancient asexual fungus.</title>
        <authorList>
            <person name="Corradi N."/>
            <person name="Sedzielewska K."/>
            <person name="Noel J."/>
            <person name="Charron P."/>
            <person name="Farinelli L."/>
            <person name="Marton T."/>
            <person name="Kruger M."/>
            <person name="Pelin A."/>
            <person name="Brachmann A."/>
            <person name="Corradi N."/>
        </authorList>
    </citation>
    <scope>NUCLEOTIDE SEQUENCE [LARGE SCALE GENOMIC DNA]</scope>
    <source>
        <strain evidence="1 2">A1</strain>
    </source>
</reference>
<evidence type="ECO:0008006" key="3">
    <source>
        <dbReference type="Google" id="ProtNLM"/>
    </source>
</evidence>
<dbReference type="VEuPathDB" id="FungiDB:RhiirFUN_020620"/>
<dbReference type="VEuPathDB" id="FungiDB:RhiirA1_450817"/>
<evidence type="ECO:0000313" key="1">
    <source>
        <dbReference type="EMBL" id="PKC73763.1"/>
    </source>
</evidence>
<name>A0A2N0SDZ3_9GLOM</name>
<dbReference type="VEuPathDB" id="FungiDB:FUN_015088"/>
<dbReference type="EMBL" id="LLXH01000076">
    <property type="protein sequence ID" value="PKC73763.1"/>
    <property type="molecule type" value="Genomic_DNA"/>
</dbReference>
<proteinExistence type="predicted"/>
<dbReference type="InterPro" id="IPR012337">
    <property type="entry name" value="RNaseH-like_sf"/>
</dbReference>
<accession>A0A2N0SDZ3</accession>
<organism evidence="1 2">
    <name type="scientific">Rhizophagus irregularis</name>
    <dbReference type="NCBI Taxonomy" id="588596"/>
    <lineage>
        <taxon>Eukaryota</taxon>
        <taxon>Fungi</taxon>
        <taxon>Fungi incertae sedis</taxon>
        <taxon>Mucoromycota</taxon>
        <taxon>Glomeromycotina</taxon>
        <taxon>Glomeromycetes</taxon>
        <taxon>Glomerales</taxon>
        <taxon>Glomeraceae</taxon>
        <taxon>Rhizophagus</taxon>
    </lineage>
</organism>
<gene>
    <name evidence="1" type="ORF">RhiirA1_450817</name>
</gene>
<evidence type="ECO:0000313" key="2">
    <source>
        <dbReference type="Proteomes" id="UP000232688"/>
    </source>
</evidence>
<dbReference type="AlphaFoldDB" id="A0A2N0SDZ3"/>
<dbReference type="Proteomes" id="UP000232688">
    <property type="component" value="Unassembled WGS sequence"/>
</dbReference>
<protein>
    <recommendedName>
        <fullName evidence="3">HAT C-terminal dimerisation domain-containing protein</fullName>
    </recommendedName>
</protein>
<dbReference type="VEuPathDB" id="FungiDB:RhiirFUN_020619"/>